<sequence length="235" mass="26339">MEMHIAEKWTKENKWSWREFLALMLLEFGGVVWFVKHGLQPLYEARLDNSLYTGALTGLTIAVILLTGLYLIALRPLGLSWNQVGIRCFPSSYWGKIILWFLILTILSIAAVIITGYMGNTVDNSKTEALREQVNGLTVCIGILSAGVISPVYEEIFYRGFIYRWLRTRTGKGLSLLISSLIFTAAHYPTLNAMPVNFISGIIFAWTYERTGSVWPAILIHGAFNSIAVILTALS</sequence>
<feature type="transmembrane region" description="Helical" evidence="1">
    <location>
        <begin position="20"/>
        <end position="39"/>
    </location>
</feature>
<feature type="transmembrane region" description="Helical" evidence="1">
    <location>
        <begin position="174"/>
        <end position="194"/>
    </location>
</feature>
<keyword evidence="1" id="KW-0472">Membrane</keyword>
<dbReference type="PANTHER" id="PTHR36435:SF1">
    <property type="entry name" value="CAAX AMINO TERMINAL PROTEASE FAMILY PROTEIN"/>
    <property type="match status" value="1"/>
</dbReference>
<reference evidence="3 4" key="1">
    <citation type="submission" date="2021-03" db="EMBL/GenBank/DDBJ databases">
        <title>Antimicrobial resistance genes in bacteria isolated from Japanese honey, and their potential for conferring macrolide and lincosamide resistance in the American foulbrood pathogen Paenibacillus larvae.</title>
        <authorList>
            <person name="Okamoto M."/>
            <person name="Kumagai M."/>
            <person name="Kanamori H."/>
            <person name="Takamatsu D."/>
        </authorList>
    </citation>
    <scope>NUCLEOTIDE SEQUENCE [LARGE SCALE GENOMIC DNA]</scope>
    <source>
        <strain evidence="3 4">J41TS12</strain>
    </source>
</reference>
<keyword evidence="1" id="KW-1133">Transmembrane helix</keyword>
<comment type="caution">
    <text evidence="3">The sequence shown here is derived from an EMBL/GenBank/DDBJ whole genome shotgun (WGS) entry which is preliminary data.</text>
</comment>
<dbReference type="EMBL" id="BORR01000004">
    <property type="protein sequence ID" value="GIO36613.1"/>
    <property type="molecule type" value="Genomic_DNA"/>
</dbReference>
<protein>
    <submittedName>
        <fullName evidence="3">CAAX amino protease</fullName>
    </submittedName>
</protein>
<dbReference type="InterPro" id="IPR052710">
    <property type="entry name" value="CAAX_protease"/>
</dbReference>
<feature type="transmembrane region" description="Helical" evidence="1">
    <location>
        <begin position="51"/>
        <end position="72"/>
    </location>
</feature>
<accession>A0A920CGA8</accession>
<evidence type="ECO:0000259" key="2">
    <source>
        <dbReference type="Pfam" id="PF02517"/>
    </source>
</evidence>
<feature type="domain" description="CAAX prenyl protease 2/Lysostaphin resistance protein A-like" evidence="2">
    <location>
        <begin position="140"/>
        <end position="226"/>
    </location>
</feature>
<dbReference type="RefSeq" id="WP_306432675.1">
    <property type="nucleotide sequence ID" value="NZ_BORR01000004.1"/>
</dbReference>
<dbReference type="GO" id="GO:0080120">
    <property type="term" value="P:CAAX-box protein maturation"/>
    <property type="evidence" value="ECO:0007669"/>
    <property type="project" value="UniProtKB-ARBA"/>
</dbReference>
<keyword evidence="3" id="KW-0645">Protease</keyword>
<dbReference type="GO" id="GO:0004175">
    <property type="term" value="F:endopeptidase activity"/>
    <property type="evidence" value="ECO:0007669"/>
    <property type="project" value="UniProtKB-ARBA"/>
</dbReference>
<dbReference type="AlphaFoldDB" id="A0A920CGA8"/>
<name>A0A920CGA8_9BACL</name>
<dbReference type="Pfam" id="PF02517">
    <property type="entry name" value="Rce1-like"/>
    <property type="match status" value="1"/>
</dbReference>
<proteinExistence type="predicted"/>
<keyword evidence="4" id="KW-1185">Reference proteome</keyword>
<feature type="transmembrane region" description="Helical" evidence="1">
    <location>
        <begin position="93"/>
        <end position="114"/>
    </location>
</feature>
<dbReference type="InterPro" id="IPR003675">
    <property type="entry name" value="Rce1/LyrA-like_dom"/>
</dbReference>
<gene>
    <name evidence="3" type="ORF">J41TS12_14740</name>
</gene>
<keyword evidence="1" id="KW-0812">Transmembrane</keyword>
<feature type="transmembrane region" description="Helical" evidence="1">
    <location>
        <begin position="134"/>
        <end position="153"/>
    </location>
</feature>
<dbReference type="Proteomes" id="UP000681162">
    <property type="component" value="Unassembled WGS sequence"/>
</dbReference>
<evidence type="ECO:0000313" key="3">
    <source>
        <dbReference type="EMBL" id="GIO36613.1"/>
    </source>
</evidence>
<evidence type="ECO:0000256" key="1">
    <source>
        <dbReference type="SAM" id="Phobius"/>
    </source>
</evidence>
<feature type="transmembrane region" description="Helical" evidence="1">
    <location>
        <begin position="214"/>
        <end position="234"/>
    </location>
</feature>
<keyword evidence="3" id="KW-0378">Hydrolase</keyword>
<dbReference type="GO" id="GO:0006508">
    <property type="term" value="P:proteolysis"/>
    <property type="evidence" value="ECO:0007669"/>
    <property type="project" value="UniProtKB-KW"/>
</dbReference>
<organism evidence="3 4">
    <name type="scientific">Paenibacillus antibioticophila</name>
    <dbReference type="NCBI Taxonomy" id="1274374"/>
    <lineage>
        <taxon>Bacteria</taxon>
        <taxon>Bacillati</taxon>
        <taxon>Bacillota</taxon>
        <taxon>Bacilli</taxon>
        <taxon>Bacillales</taxon>
        <taxon>Paenibacillaceae</taxon>
        <taxon>Paenibacillus</taxon>
    </lineage>
</organism>
<dbReference type="PANTHER" id="PTHR36435">
    <property type="entry name" value="SLR1288 PROTEIN"/>
    <property type="match status" value="1"/>
</dbReference>
<evidence type="ECO:0000313" key="4">
    <source>
        <dbReference type="Proteomes" id="UP000681162"/>
    </source>
</evidence>